<feature type="domain" description="Ketosynthase family 3 (KS3)" evidence="7">
    <location>
        <begin position="10"/>
        <end position="438"/>
    </location>
</feature>
<evidence type="ECO:0000256" key="6">
    <source>
        <dbReference type="PROSITE-ProRule" id="PRU01363"/>
    </source>
</evidence>
<evidence type="ECO:0000256" key="2">
    <source>
        <dbReference type="ARBA" id="ARBA00022553"/>
    </source>
</evidence>
<dbReference type="InterPro" id="IPR014031">
    <property type="entry name" value="Ketoacyl_synth_C"/>
</dbReference>
<dbReference type="Pfam" id="PF14765">
    <property type="entry name" value="PS-DH"/>
    <property type="match status" value="1"/>
</dbReference>
<reference evidence="9 10" key="1">
    <citation type="submission" date="2024-06" db="EMBL/GenBank/DDBJ databases">
        <title>Complete genome of Phlyctema vagabunda strain 19-DSS-EL-015.</title>
        <authorList>
            <person name="Fiorenzani C."/>
        </authorList>
    </citation>
    <scope>NUCLEOTIDE SEQUENCE [LARGE SCALE GENOMIC DNA]</scope>
    <source>
        <strain evidence="9 10">19-DSS-EL-015</strain>
    </source>
</reference>
<dbReference type="InterPro" id="IPR036291">
    <property type="entry name" value="NAD(P)-bd_dom_sf"/>
</dbReference>
<dbReference type="InterPro" id="IPR020841">
    <property type="entry name" value="PKS_Beta-ketoAc_synthase_dom"/>
</dbReference>
<keyword evidence="5" id="KW-0012">Acyltransferase</keyword>
<dbReference type="InterPro" id="IPR049551">
    <property type="entry name" value="PKS_DH_C"/>
</dbReference>
<dbReference type="InterPro" id="IPR050091">
    <property type="entry name" value="PKS_NRPS_Biosynth_Enz"/>
</dbReference>
<dbReference type="PROSITE" id="PS52004">
    <property type="entry name" value="KS3_2"/>
    <property type="match status" value="1"/>
</dbReference>
<dbReference type="InterPro" id="IPR018201">
    <property type="entry name" value="Ketoacyl_synth_AS"/>
</dbReference>
<feature type="region of interest" description="N-terminal hotdog fold" evidence="6">
    <location>
        <begin position="932"/>
        <end position="1068"/>
    </location>
</feature>
<protein>
    <submittedName>
        <fullName evidence="9">KR domain-containing protein</fullName>
    </submittedName>
</protein>
<dbReference type="InterPro" id="IPR016035">
    <property type="entry name" value="Acyl_Trfase/lysoPLipase"/>
</dbReference>
<evidence type="ECO:0000259" key="7">
    <source>
        <dbReference type="PROSITE" id="PS52004"/>
    </source>
</evidence>
<feature type="domain" description="PKS/mFAS DH" evidence="8">
    <location>
        <begin position="932"/>
        <end position="1241"/>
    </location>
</feature>
<dbReference type="InterPro" id="IPR016036">
    <property type="entry name" value="Malonyl_transacylase_ACP-bd"/>
</dbReference>
<keyword evidence="10" id="KW-1185">Reference proteome</keyword>
<evidence type="ECO:0000256" key="1">
    <source>
        <dbReference type="ARBA" id="ARBA00022450"/>
    </source>
</evidence>
<dbReference type="SMART" id="SM00825">
    <property type="entry name" value="PKS_KS"/>
    <property type="match status" value="1"/>
</dbReference>
<dbReference type="InterPro" id="IPR042104">
    <property type="entry name" value="PKS_dehydratase_sf"/>
</dbReference>
<dbReference type="SUPFAM" id="SSF50129">
    <property type="entry name" value="GroES-like"/>
    <property type="match status" value="1"/>
</dbReference>
<dbReference type="SUPFAM" id="SSF55048">
    <property type="entry name" value="Probable ACP-binding domain of malonyl-CoA ACP transacylase"/>
    <property type="match status" value="1"/>
</dbReference>
<dbReference type="InterPro" id="IPR032821">
    <property type="entry name" value="PKS_assoc"/>
</dbReference>
<dbReference type="InterPro" id="IPR014043">
    <property type="entry name" value="Acyl_transferase_dom"/>
</dbReference>
<dbReference type="Proteomes" id="UP001629113">
    <property type="component" value="Unassembled WGS sequence"/>
</dbReference>
<keyword evidence="2" id="KW-0597">Phosphoprotein</keyword>
<dbReference type="InterPro" id="IPR049900">
    <property type="entry name" value="PKS_mFAS_DH"/>
</dbReference>
<dbReference type="SUPFAM" id="SSF53335">
    <property type="entry name" value="S-adenosyl-L-methionine-dependent methyltransferases"/>
    <property type="match status" value="1"/>
</dbReference>
<dbReference type="InterPro" id="IPR020843">
    <property type="entry name" value="ER"/>
</dbReference>
<dbReference type="Pfam" id="PF00109">
    <property type="entry name" value="ketoacyl-synt"/>
    <property type="match status" value="1"/>
</dbReference>
<dbReference type="InterPro" id="IPR029063">
    <property type="entry name" value="SAM-dependent_MTases_sf"/>
</dbReference>
<dbReference type="Pfam" id="PF16197">
    <property type="entry name" value="KAsynt_C_assoc"/>
    <property type="match status" value="1"/>
</dbReference>
<dbReference type="Pfam" id="PF02801">
    <property type="entry name" value="Ketoacyl-synt_C"/>
    <property type="match status" value="1"/>
</dbReference>
<dbReference type="InterPro" id="IPR020807">
    <property type="entry name" value="PKS_DH"/>
</dbReference>
<dbReference type="SUPFAM" id="SSF53901">
    <property type="entry name" value="Thiolase-like"/>
    <property type="match status" value="1"/>
</dbReference>
<name>A0ABR4P813_9HELO</name>
<gene>
    <name evidence="9" type="ORF">PVAG01_09672</name>
</gene>
<evidence type="ECO:0000256" key="4">
    <source>
        <dbReference type="ARBA" id="ARBA00023268"/>
    </source>
</evidence>
<feature type="active site" description="Proton acceptor; for dehydratase activity" evidence="6">
    <location>
        <position position="964"/>
    </location>
</feature>
<dbReference type="Gene3D" id="3.90.180.10">
    <property type="entry name" value="Medium-chain alcohol dehydrogenases, catalytic domain"/>
    <property type="match status" value="1"/>
</dbReference>
<comment type="caution">
    <text evidence="9">The sequence shown here is derived from an EMBL/GenBank/DDBJ whole genome shotgun (WGS) entry which is preliminary data.</text>
</comment>
<evidence type="ECO:0000256" key="5">
    <source>
        <dbReference type="ARBA" id="ARBA00023315"/>
    </source>
</evidence>
<dbReference type="PROSITE" id="PS52019">
    <property type="entry name" value="PKS_MFAS_DH"/>
    <property type="match status" value="1"/>
</dbReference>
<evidence type="ECO:0000313" key="10">
    <source>
        <dbReference type="Proteomes" id="UP001629113"/>
    </source>
</evidence>
<keyword evidence="3" id="KW-0808">Transferase</keyword>
<accession>A0ABR4P813</accession>
<dbReference type="EMBL" id="JBFCZG010000008">
    <property type="protein sequence ID" value="KAL3419450.1"/>
    <property type="molecule type" value="Genomic_DNA"/>
</dbReference>
<proteinExistence type="predicted"/>
<dbReference type="InterPro" id="IPR011032">
    <property type="entry name" value="GroES-like_sf"/>
</dbReference>
<feature type="active site" description="Proton donor; for dehydratase activity" evidence="6">
    <location>
        <position position="1145"/>
    </location>
</feature>
<dbReference type="InterPro" id="IPR056501">
    <property type="entry name" value="NAD-bd_HRPKS_sdrA"/>
</dbReference>
<dbReference type="Pfam" id="PF23114">
    <property type="entry name" value="NAD-bd_HRPKS_sdrA"/>
    <property type="match status" value="1"/>
</dbReference>
<dbReference type="SMART" id="SM00822">
    <property type="entry name" value="PKS_KR"/>
    <property type="match status" value="1"/>
</dbReference>
<organism evidence="9 10">
    <name type="scientific">Phlyctema vagabunda</name>
    <dbReference type="NCBI Taxonomy" id="108571"/>
    <lineage>
        <taxon>Eukaryota</taxon>
        <taxon>Fungi</taxon>
        <taxon>Dikarya</taxon>
        <taxon>Ascomycota</taxon>
        <taxon>Pezizomycotina</taxon>
        <taxon>Leotiomycetes</taxon>
        <taxon>Helotiales</taxon>
        <taxon>Dermateaceae</taxon>
        <taxon>Phlyctema</taxon>
    </lineage>
</organism>
<dbReference type="SUPFAM" id="SSF51735">
    <property type="entry name" value="NAD(P)-binding Rossmann-fold domains"/>
    <property type="match status" value="2"/>
</dbReference>
<dbReference type="InterPro" id="IPR001227">
    <property type="entry name" value="Ac_transferase_dom_sf"/>
</dbReference>
<sequence>MGKKNNVEGQEPIAIVGMACRFADNSSSPSKLWDMLKEGRSGQSDVPKNRFNIDTWFHPRKGRPGSMYSRGGYFLGHDNSYRDFDPSFFGISPLEATSMDPQQRKLLEVVYECFESAGKSLEDVSGSETGCYVGCFNIDYDQIQTKDPEYSIPYQSTGSGLTILSNRVNYTFNLKGPSLTVDTACSSSLYALHLACQSLLSDDCTAALVGGSSLIASIEKHIGSGRLGILSPSSTCHTFDSSADGFGRGDGIAALYLKRLSVAVADGDPIRAVIRATAINSNGRGLGISHPGSEAQQAVIRKAYERANLDFGSTGYFECHGTGTPVGDPIECMAIGNIFAEGRSVDEPLLIGSVKTNLGHCEGASGLAAIIKAVLCLEEGLIPPTVGIKNLNPNIDFKDGKLQVVRELTSWPDYLRYRRISVNGFGFGGANAHAILDGTESYLGHKRSSGTDKLSIPLKRAYLLPFSAHDEATLKLNINAIFKVKQDYDLSDLAYTLLKRSHFRSRAFSICKDETCSTETQDGNVNIGILANTVPNIAFVFTGQGAQWPQMGYTLMQQYPLFSRTIEKLDNSLSLLPSPPDFTIREVISRPKGTSTIYHSIRSPVCCTAIQVALTTLLASWGIVPTAVVGHSAGEIAAAFAAGYISGTEAVAIAYYRGLAVLNCKEDGAMLAVGLGSKEVHRFIEGQPDVIIGCYNSPKSVTLSGGEHSIEEIRLSLVDSGIFSRKVNSSGNAYHSHLMRSASKEFQNLFESTYFNMIRSAERDVRLPRKHIYSCITGNLLEIDEIPFTHWQKNLESPVLFDQATELLVTSEPGVNHLLEIGAHSALAGPIRQIIAGLGLEPSKLKYISSLIRYEDGVDNMLQLAGDLFNLGYPVNIERINSEQYVNNDGDIHTQGGKLAVNLPSYQWNYDSLLWNDTRWSREQRFRTHCRHDILGSREPGGSQSSPLWRNHLATKDVPWLLDHKIGDNVIFPGAGYIAMAIEALTQVAEYRDIIVPCQGYTISGLKIISAMIIPSGDSIETLFNLRELQDGNGDKSALFDFCISSVRTDGKWSDHAKGRISLLNPINSSDKTLPATKRVKSLNNKSWYTALSTVGVEFGPAFQAISNIWSTADACSAIADINLQTTLQSMQEESRYIMHPTAIDGCMQLSVMAAHGEVKAQKAYLPVSVGELTIWTPATSEIPAQNATIHARGDELGLRSVHGAAEVYGSNGTLLLEGNFSFLSLEGGLKVPEIPLARQPYFRFQWKPDFDRLGPLYCKVPDYLSNAAGSPSEVDKLSVREIMEFLAHTGRYLKILSIGCNSITSGETFEAQHVSDETLSSGEVTKVAGSNEYSLLEDILKSLHQNSTRPNYDSFTIVDRDCSALERTRAKLGSYQKTKFCILDIDEALVDQHFVEEAYDCIIISKEFDTDHGISKALENCMRLLKPSGKLLIDLNIRGISLPTTWFTHLDTAGFRFRQRTGNPPPSTMILEKPTATLENSINLSDPVWLIYLEEPHDLVITISSIANSNGIATKLVSLRNEIEQVPARARIILAPELETPVLAYLQSKDLSHLQYLIKNASSAIWVTNGGLLNGNHPEKSLASGISKTMRTEQPSLRLSTYDINPQETCLTRSATYILDQHIRLQHDDISELEMDLIESDGLVCISRLVPEDVENTRFDQIVNPIFEDQPFLHGMELDFRRVGHIDSFYYKPPPQISTNRGLQPGEILLEPELYFLSAKEAAVLKGQHNSEFFSHEVIGKVCEIGPGVPSLNPGDRVIALHPGKLESSPVILQDSCFKPHPQERLEDMIGLLLPLCTVTFALENLLRLKKSDVVLVHIPSDPLLAIMFTQSIRSRVSKVITTYTQDSEAEYLENIQSPGICLIELEQSSWLSTVGEMIAGKGLSAIITSVGAERYQDVWNQLGKNGQYLLLGDRTDIPELSNYSQSVFARGGSFVSLDMLDIFRGAEEDIKQIIRDAVVLFRSGVFCSLPEVEFFDISHIPSAVTKTENSSRTVLRCSTKSIVPVRVIPQPLILSPEVSYLLIGCLGGLGRSLIRWMLGRGARNFIFLSRSGAEKLETRRFLEELDDYSTESSSNKAVTYKLVRGDVSVRTDVDRAISAARFPIRGVIQAAAVFKESLFENMTVETFNSVLQPKMQGTINLHEALLNEPLEFFVMTSSTLGIKGPATESSYAAANSFLDSMARHRWSLGMQATSLALGMVQEVGHIEEHPEIEAAFVQNGLYGINEAEFHIMMEMACRPRDHKETASTNSPWNTNSSSHIVTGLEVNRMKTSPNLINFALQDKRLRHLPFAAPRSEATANASQDVETASILDDAFKSGGQTQVKDAVKDILFASISRSVMVPIEKLELGISRPLADFGMDSMVSSEIRSIAWREFKADIPFMKVLDKGLLIGELLDLVWEGMDPVLKGSSA</sequence>
<dbReference type="InterPro" id="IPR049552">
    <property type="entry name" value="PKS_DH_N"/>
</dbReference>
<dbReference type="Gene3D" id="3.10.129.110">
    <property type="entry name" value="Polyketide synthase dehydratase"/>
    <property type="match status" value="1"/>
</dbReference>
<evidence type="ECO:0000256" key="3">
    <source>
        <dbReference type="ARBA" id="ARBA00022679"/>
    </source>
</evidence>
<dbReference type="SMART" id="SM00827">
    <property type="entry name" value="PKS_AT"/>
    <property type="match status" value="1"/>
</dbReference>
<dbReference type="CDD" id="cd00833">
    <property type="entry name" value="PKS"/>
    <property type="match status" value="1"/>
</dbReference>
<dbReference type="InterPro" id="IPR016039">
    <property type="entry name" value="Thiolase-like"/>
</dbReference>
<dbReference type="Pfam" id="PF21089">
    <property type="entry name" value="PKS_DH_N"/>
    <property type="match status" value="1"/>
</dbReference>
<dbReference type="Gene3D" id="3.40.47.10">
    <property type="match status" value="1"/>
</dbReference>
<dbReference type="PANTHER" id="PTHR43775:SF50">
    <property type="entry name" value="HIGHLY REDUCING POLYKETIDE SYNTHASE SRDA"/>
    <property type="match status" value="1"/>
</dbReference>
<evidence type="ECO:0000313" key="9">
    <source>
        <dbReference type="EMBL" id="KAL3419450.1"/>
    </source>
</evidence>
<dbReference type="SUPFAM" id="SSF52151">
    <property type="entry name" value="FabD/lysophospholipase-like"/>
    <property type="match status" value="1"/>
</dbReference>
<dbReference type="SMART" id="SM00826">
    <property type="entry name" value="PKS_DH"/>
    <property type="match status" value="1"/>
</dbReference>
<dbReference type="Pfam" id="PF08659">
    <property type="entry name" value="KR"/>
    <property type="match status" value="1"/>
</dbReference>
<dbReference type="Gene3D" id="3.40.50.150">
    <property type="entry name" value="Vaccinia Virus protein VP39"/>
    <property type="match status" value="1"/>
</dbReference>
<dbReference type="Gene3D" id="3.40.366.10">
    <property type="entry name" value="Malonyl-Coenzyme A Acyl Carrier Protein, domain 2"/>
    <property type="match status" value="1"/>
</dbReference>
<dbReference type="PANTHER" id="PTHR43775">
    <property type="entry name" value="FATTY ACID SYNTHASE"/>
    <property type="match status" value="1"/>
</dbReference>
<dbReference type="Gene3D" id="3.40.50.720">
    <property type="entry name" value="NAD(P)-binding Rossmann-like Domain"/>
    <property type="match status" value="2"/>
</dbReference>
<dbReference type="SMART" id="SM00829">
    <property type="entry name" value="PKS_ER"/>
    <property type="match status" value="1"/>
</dbReference>
<dbReference type="Pfam" id="PF00698">
    <property type="entry name" value="Acyl_transf_1"/>
    <property type="match status" value="1"/>
</dbReference>
<keyword evidence="4" id="KW-0511">Multifunctional enzyme</keyword>
<dbReference type="InterPro" id="IPR014030">
    <property type="entry name" value="Ketoacyl_synth_N"/>
</dbReference>
<keyword evidence="1" id="KW-0596">Phosphopantetheine</keyword>
<evidence type="ECO:0000259" key="8">
    <source>
        <dbReference type="PROSITE" id="PS52019"/>
    </source>
</evidence>
<feature type="region of interest" description="C-terminal hotdog fold" evidence="6">
    <location>
        <begin position="1080"/>
        <end position="1241"/>
    </location>
</feature>
<dbReference type="InterPro" id="IPR013968">
    <property type="entry name" value="PKS_KR"/>
</dbReference>
<dbReference type="PROSITE" id="PS00606">
    <property type="entry name" value="KS3_1"/>
    <property type="match status" value="1"/>
</dbReference>
<dbReference type="InterPro" id="IPR057326">
    <property type="entry name" value="KR_dom"/>
</dbReference>